<accession>A0A7S8C1W8</accession>
<dbReference type="PROSITE" id="PS50983">
    <property type="entry name" value="FE_B12_PBP"/>
    <property type="match status" value="1"/>
</dbReference>
<name>A0A7S8C1W8_9HYPH</name>
<feature type="signal peptide" evidence="1">
    <location>
        <begin position="1"/>
        <end position="27"/>
    </location>
</feature>
<gene>
    <name evidence="3" type="ORF">HW532_03400</name>
</gene>
<dbReference type="Pfam" id="PF01497">
    <property type="entry name" value="Peripla_BP_2"/>
    <property type="match status" value="1"/>
</dbReference>
<keyword evidence="1" id="KW-0732">Signal</keyword>
<evidence type="ECO:0000256" key="1">
    <source>
        <dbReference type="SAM" id="SignalP"/>
    </source>
</evidence>
<dbReference type="CDD" id="cd01149">
    <property type="entry name" value="HutB"/>
    <property type="match status" value="1"/>
</dbReference>
<dbReference type="Proteomes" id="UP000593594">
    <property type="component" value="Chromosome"/>
</dbReference>
<proteinExistence type="predicted"/>
<evidence type="ECO:0000259" key="2">
    <source>
        <dbReference type="PROSITE" id="PS50983"/>
    </source>
</evidence>
<protein>
    <submittedName>
        <fullName evidence="3">ABC transporter substrate-binding protein</fullName>
    </submittedName>
</protein>
<evidence type="ECO:0000313" key="4">
    <source>
        <dbReference type="Proteomes" id="UP000593594"/>
    </source>
</evidence>
<reference evidence="3 4" key="1">
    <citation type="submission" date="2020-06" db="EMBL/GenBank/DDBJ databases">
        <title>Genome sequence of 2 isolates from Red Sea Mangroves.</title>
        <authorList>
            <person name="Sefrji F."/>
            <person name="Michoud G."/>
            <person name="Merlino G."/>
            <person name="Daffonchio D."/>
        </authorList>
    </citation>
    <scope>NUCLEOTIDE SEQUENCE [LARGE SCALE GENOMIC DNA]</scope>
    <source>
        <strain evidence="3 4">R1DC25</strain>
    </source>
</reference>
<dbReference type="Gene3D" id="3.40.50.1980">
    <property type="entry name" value="Nitrogenase molybdenum iron protein domain"/>
    <property type="match status" value="2"/>
</dbReference>
<keyword evidence="4" id="KW-1185">Reference proteome</keyword>
<organism evidence="3 4">
    <name type="scientific">Kaustia mangrovi</name>
    <dbReference type="NCBI Taxonomy" id="2593653"/>
    <lineage>
        <taxon>Bacteria</taxon>
        <taxon>Pseudomonadati</taxon>
        <taxon>Pseudomonadota</taxon>
        <taxon>Alphaproteobacteria</taxon>
        <taxon>Hyphomicrobiales</taxon>
        <taxon>Parvibaculaceae</taxon>
        <taxon>Kaustia</taxon>
    </lineage>
</organism>
<feature type="domain" description="Fe/B12 periplasmic-binding" evidence="2">
    <location>
        <begin position="42"/>
        <end position="297"/>
    </location>
</feature>
<dbReference type="InterPro" id="IPR050902">
    <property type="entry name" value="ABC_Transporter_SBP"/>
</dbReference>
<dbReference type="EMBL" id="CP058214">
    <property type="protein sequence ID" value="QPC41844.1"/>
    <property type="molecule type" value="Genomic_DNA"/>
</dbReference>
<dbReference type="PANTHER" id="PTHR30535:SF4">
    <property type="entry name" value="HEMIN-BINDING PERIPLASMIC PROTEIN HMUT"/>
    <property type="match status" value="1"/>
</dbReference>
<dbReference type="AlphaFoldDB" id="A0A7S8C1W8"/>
<sequence>MKTLLRLPGLAPLLAAAFIAAVPAAAAKDTTADTLTEKDRARVVSIGGSITEILYALGLQDRIVAVDTTSLYPPEALEENPNVGYMRALSAEGVLATEPGLIVAEPDSGPAEAIDQLKAASVPFLTVPDTPSPEGVLEKIAAVGEIMDREDDAGDLAAKVKADFAALDKETGKIDAPRKVLFILSAQGGRLLVAGKQTGADAIIRLAGGHNAVGDISGYKPISNEALIAAAPDAIVMMSRGDHSASADGILSHPAVAQTPAGKEKRLVVMDGLFLLGFGPRTPQAADALARALYPESGIAPLPERPWAAAETQ</sequence>
<dbReference type="KEGG" id="kmn:HW532_03400"/>
<dbReference type="PANTHER" id="PTHR30535">
    <property type="entry name" value="VITAMIN B12-BINDING PROTEIN"/>
    <property type="match status" value="1"/>
</dbReference>
<dbReference type="RefSeq" id="WP_213163072.1">
    <property type="nucleotide sequence ID" value="NZ_CP058214.1"/>
</dbReference>
<dbReference type="SUPFAM" id="SSF53807">
    <property type="entry name" value="Helical backbone' metal receptor"/>
    <property type="match status" value="1"/>
</dbReference>
<evidence type="ECO:0000313" key="3">
    <source>
        <dbReference type="EMBL" id="QPC41844.1"/>
    </source>
</evidence>
<feature type="chain" id="PRO_5032608236" evidence="1">
    <location>
        <begin position="28"/>
        <end position="313"/>
    </location>
</feature>
<dbReference type="InterPro" id="IPR002491">
    <property type="entry name" value="ABC_transptr_periplasmic_BD"/>
</dbReference>